<dbReference type="InterPro" id="IPR003660">
    <property type="entry name" value="HAMP_dom"/>
</dbReference>
<name>A0A223KLW0_9BACI</name>
<keyword evidence="7 13" id="KW-0547">Nucleotide-binding</keyword>
<evidence type="ECO:0000256" key="6">
    <source>
        <dbReference type="ARBA" id="ARBA00022692"/>
    </source>
</evidence>
<dbReference type="STRING" id="1314751.GCA_001591425_04553"/>
<organism evidence="17 18">
    <name type="scientific">Sutcliffiella cohnii</name>
    <dbReference type="NCBI Taxonomy" id="33932"/>
    <lineage>
        <taxon>Bacteria</taxon>
        <taxon>Bacillati</taxon>
        <taxon>Bacillota</taxon>
        <taxon>Bacilli</taxon>
        <taxon>Bacillales</taxon>
        <taxon>Bacillaceae</taxon>
        <taxon>Sutcliffiella</taxon>
    </lineage>
</organism>
<evidence type="ECO:0000313" key="17">
    <source>
        <dbReference type="EMBL" id="AST90499.1"/>
    </source>
</evidence>
<dbReference type="PIRSF" id="PIRSF037431">
    <property type="entry name" value="STHK_LiaS"/>
    <property type="match status" value="1"/>
</dbReference>
<dbReference type="EC" id="2.7.13.3" evidence="13"/>
<dbReference type="InterPro" id="IPR011712">
    <property type="entry name" value="Sig_transdc_His_kin_sub3_dim/P"/>
</dbReference>
<dbReference type="SMART" id="SM00304">
    <property type="entry name" value="HAMP"/>
    <property type="match status" value="1"/>
</dbReference>
<evidence type="ECO:0000256" key="14">
    <source>
        <dbReference type="SAM" id="Phobius"/>
    </source>
</evidence>
<dbReference type="KEGG" id="bcoh:BC6307_04010"/>
<dbReference type="InterPro" id="IPR036890">
    <property type="entry name" value="HATPase_C_sf"/>
</dbReference>
<comment type="catalytic activity">
    <reaction evidence="1 13">
        <text>ATP + protein L-histidine = ADP + protein N-phospho-L-histidine.</text>
        <dbReference type="EC" id="2.7.13.3"/>
    </reaction>
</comment>
<dbReference type="GO" id="GO:0005524">
    <property type="term" value="F:ATP binding"/>
    <property type="evidence" value="ECO:0007669"/>
    <property type="project" value="UniProtKB-UniRule"/>
</dbReference>
<feature type="transmembrane region" description="Helical" evidence="14">
    <location>
        <begin position="58"/>
        <end position="79"/>
    </location>
</feature>
<keyword evidence="8 13" id="KW-0418">Kinase</keyword>
<dbReference type="PROSITE" id="PS50885">
    <property type="entry name" value="HAMP"/>
    <property type="match status" value="1"/>
</dbReference>
<dbReference type="Proteomes" id="UP000215224">
    <property type="component" value="Chromosome"/>
</dbReference>
<dbReference type="EMBL" id="CP018866">
    <property type="protein sequence ID" value="AST90499.1"/>
    <property type="molecule type" value="Genomic_DNA"/>
</dbReference>
<dbReference type="SUPFAM" id="SSF55874">
    <property type="entry name" value="ATPase domain of HSP90 chaperone/DNA topoisomerase II/histidine kinase"/>
    <property type="match status" value="1"/>
</dbReference>
<evidence type="ECO:0000256" key="2">
    <source>
        <dbReference type="ARBA" id="ARBA00004651"/>
    </source>
</evidence>
<reference evidence="17 18" key="1">
    <citation type="submission" date="2016-12" db="EMBL/GenBank/DDBJ databases">
        <title>The whole genome sequencing and assembly of Bacillus cohnii DSM 6307T strain.</title>
        <authorList>
            <person name="Lee Y.-J."/>
            <person name="Yi H."/>
            <person name="Bahn Y.-S."/>
            <person name="Kim J.F."/>
            <person name="Lee D.-W."/>
        </authorList>
    </citation>
    <scope>NUCLEOTIDE SEQUENCE [LARGE SCALE GENOMIC DNA]</scope>
    <source>
        <strain evidence="17 18">DSM 6307</strain>
    </source>
</reference>
<evidence type="ECO:0000256" key="10">
    <source>
        <dbReference type="ARBA" id="ARBA00022989"/>
    </source>
</evidence>
<dbReference type="GO" id="GO:0005886">
    <property type="term" value="C:plasma membrane"/>
    <property type="evidence" value="ECO:0007669"/>
    <property type="project" value="UniProtKB-SubCell"/>
</dbReference>
<evidence type="ECO:0000256" key="7">
    <source>
        <dbReference type="ARBA" id="ARBA00022741"/>
    </source>
</evidence>
<dbReference type="PANTHER" id="PTHR24421">
    <property type="entry name" value="NITRATE/NITRITE SENSOR PROTEIN NARX-RELATED"/>
    <property type="match status" value="1"/>
</dbReference>
<dbReference type="PROSITE" id="PS50109">
    <property type="entry name" value="HIS_KIN"/>
    <property type="match status" value="1"/>
</dbReference>
<evidence type="ECO:0000259" key="16">
    <source>
        <dbReference type="PROSITE" id="PS50885"/>
    </source>
</evidence>
<dbReference type="Gene3D" id="1.20.5.1930">
    <property type="match status" value="1"/>
</dbReference>
<protein>
    <recommendedName>
        <fullName evidence="13">Sensor histidine kinase</fullName>
        <ecNumber evidence="13">2.7.13.3</ecNumber>
    </recommendedName>
</protein>
<keyword evidence="5 13" id="KW-0808">Transferase</keyword>
<evidence type="ECO:0000256" key="3">
    <source>
        <dbReference type="ARBA" id="ARBA00022475"/>
    </source>
</evidence>
<dbReference type="SMART" id="SM00387">
    <property type="entry name" value="HATPase_c"/>
    <property type="match status" value="1"/>
</dbReference>
<evidence type="ECO:0000256" key="8">
    <source>
        <dbReference type="ARBA" id="ARBA00022777"/>
    </source>
</evidence>
<dbReference type="CDD" id="cd16917">
    <property type="entry name" value="HATPase_UhpB-NarQ-NarX-like"/>
    <property type="match status" value="1"/>
</dbReference>
<dbReference type="Pfam" id="PF02518">
    <property type="entry name" value="HATPase_c"/>
    <property type="match status" value="1"/>
</dbReference>
<evidence type="ECO:0000256" key="13">
    <source>
        <dbReference type="PIRNR" id="PIRNR037431"/>
    </source>
</evidence>
<accession>A0A223KLW0</accession>
<feature type="domain" description="Histidine kinase" evidence="15">
    <location>
        <begin position="162"/>
        <end position="356"/>
    </location>
</feature>
<dbReference type="Pfam" id="PF07730">
    <property type="entry name" value="HisKA_3"/>
    <property type="match status" value="1"/>
</dbReference>
<evidence type="ECO:0000256" key="12">
    <source>
        <dbReference type="ARBA" id="ARBA00023136"/>
    </source>
</evidence>
<dbReference type="InterPro" id="IPR003594">
    <property type="entry name" value="HATPase_dom"/>
</dbReference>
<evidence type="ECO:0000256" key="9">
    <source>
        <dbReference type="ARBA" id="ARBA00022840"/>
    </source>
</evidence>
<keyword evidence="11 13" id="KW-0902">Two-component regulatory system</keyword>
<dbReference type="AlphaFoldDB" id="A0A223KLW0"/>
<keyword evidence="3 13" id="KW-1003">Cell membrane</keyword>
<dbReference type="GO" id="GO:0046983">
    <property type="term" value="F:protein dimerization activity"/>
    <property type="evidence" value="ECO:0007669"/>
    <property type="project" value="InterPro"/>
</dbReference>
<evidence type="ECO:0000256" key="4">
    <source>
        <dbReference type="ARBA" id="ARBA00022553"/>
    </source>
</evidence>
<dbReference type="SUPFAM" id="SSF158472">
    <property type="entry name" value="HAMP domain-like"/>
    <property type="match status" value="1"/>
</dbReference>
<sequence length="360" mass="41040">MFELTKFNLGAYQKIHSVRFWLLRSHVIVAFITSLLLFILLQVLLLVYPKGITLKVDITLYITLVSFSIGLFTSIYIGYKNSNYVKKRLDDISTFITILSRGKFSERIKIDNQDELGQLADGINQIAEKFQNQVKSLQKLAEEKNDFAQKAHSAATIEERQRLARELHDSVSQQLFALSIMSSAAIRMFDTKPEIAKKQLGEIGNIASQAQAEMRALLLHLRPVSLKNDSLCDGIKKLMEELQAKTPITFESSMEELPSITAVYEDHLFRIIQEALSNILRHADATVVKLQMHQKDNYVYIFISDNGKGFELNMNKLSSYGLDTMRERCEELGGQFSIRSKPGEGTHIEIHIPIREEEPQ</sequence>
<dbReference type="PANTHER" id="PTHR24421:SF37">
    <property type="entry name" value="SENSOR HISTIDINE KINASE NARS"/>
    <property type="match status" value="1"/>
</dbReference>
<evidence type="ECO:0000256" key="5">
    <source>
        <dbReference type="ARBA" id="ARBA00022679"/>
    </source>
</evidence>
<gene>
    <name evidence="17" type="ORF">BC6307_04010</name>
</gene>
<keyword evidence="9 13" id="KW-0067">ATP-binding</keyword>
<evidence type="ECO:0000313" key="18">
    <source>
        <dbReference type="Proteomes" id="UP000215224"/>
    </source>
</evidence>
<feature type="domain" description="HAMP" evidence="16">
    <location>
        <begin position="83"/>
        <end position="135"/>
    </location>
</feature>
<keyword evidence="6 14" id="KW-0812">Transmembrane</keyword>
<dbReference type="CDD" id="cd06225">
    <property type="entry name" value="HAMP"/>
    <property type="match status" value="1"/>
</dbReference>
<evidence type="ECO:0000256" key="11">
    <source>
        <dbReference type="ARBA" id="ARBA00023012"/>
    </source>
</evidence>
<dbReference type="InterPro" id="IPR050482">
    <property type="entry name" value="Sensor_HK_TwoCompSys"/>
</dbReference>
<dbReference type="Gene3D" id="3.30.565.10">
    <property type="entry name" value="Histidine kinase-like ATPase, C-terminal domain"/>
    <property type="match status" value="1"/>
</dbReference>
<proteinExistence type="predicted"/>
<keyword evidence="4" id="KW-0597">Phosphoprotein</keyword>
<keyword evidence="10 14" id="KW-1133">Transmembrane helix</keyword>
<dbReference type="Gene3D" id="6.10.340.10">
    <property type="match status" value="1"/>
</dbReference>
<comment type="subcellular location">
    <subcellularLocation>
        <location evidence="2 13">Cell membrane</location>
        <topology evidence="2 13">Multi-pass membrane protein</topology>
    </subcellularLocation>
</comment>
<dbReference type="InterPro" id="IPR017202">
    <property type="entry name" value="LiaS/VraS"/>
</dbReference>
<feature type="transmembrane region" description="Helical" evidence="14">
    <location>
        <begin position="21"/>
        <end position="46"/>
    </location>
</feature>
<dbReference type="GO" id="GO:0000155">
    <property type="term" value="F:phosphorelay sensor kinase activity"/>
    <property type="evidence" value="ECO:0007669"/>
    <property type="project" value="UniProtKB-UniRule"/>
</dbReference>
<dbReference type="InterPro" id="IPR005467">
    <property type="entry name" value="His_kinase_dom"/>
</dbReference>
<evidence type="ECO:0000259" key="15">
    <source>
        <dbReference type="PROSITE" id="PS50109"/>
    </source>
</evidence>
<keyword evidence="12 13" id="KW-0472">Membrane</keyword>
<keyword evidence="18" id="KW-1185">Reference proteome</keyword>
<evidence type="ECO:0000256" key="1">
    <source>
        <dbReference type="ARBA" id="ARBA00000085"/>
    </source>
</evidence>